<name>A0ABQ9E471_TEGGR</name>
<keyword evidence="1" id="KW-0175">Coiled coil</keyword>
<feature type="coiled-coil region" evidence="1">
    <location>
        <begin position="22"/>
        <end position="49"/>
    </location>
</feature>
<sequence length="63" mass="7287">MGQDVNGPKISCENTQSSCSLYARQQRRLTELEAQFQEMLRKLDSKEASQSKLEYLDMNKINC</sequence>
<comment type="caution">
    <text evidence="2">The sequence shown here is derived from an EMBL/GenBank/DDBJ whole genome shotgun (WGS) entry which is preliminary data.</text>
</comment>
<organism evidence="2 3">
    <name type="scientific">Tegillarca granosa</name>
    <name type="common">Malaysian cockle</name>
    <name type="synonym">Anadara granosa</name>
    <dbReference type="NCBI Taxonomy" id="220873"/>
    <lineage>
        <taxon>Eukaryota</taxon>
        <taxon>Metazoa</taxon>
        <taxon>Spiralia</taxon>
        <taxon>Lophotrochozoa</taxon>
        <taxon>Mollusca</taxon>
        <taxon>Bivalvia</taxon>
        <taxon>Autobranchia</taxon>
        <taxon>Pteriomorphia</taxon>
        <taxon>Arcoida</taxon>
        <taxon>Arcoidea</taxon>
        <taxon>Arcidae</taxon>
        <taxon>Tegillarca</taxon>
    </lineage>
</organism>
<keyword evidence="3" id="KW-1185">Reference proteome</keyword>
<gene>
    <name evidence="2" type="ORF">KUTeg_024846</name>
</gene>
<dbReference type="EMBL" id="JARBDR010000923">
    <property type="protein sequence ID" value="KAJ8298315.1"/>
    <property type="molecule type" value="Genomic_DNA"/>
</dbReference>
<protein>
    <submittedName>
        <fullName evidence="2">Uncharacterized protein</fullName>
    </submittedName>
</protein>
<evidence type="ECO:0000256" key="1">
    <source>
        <dbReference type="SAM" id="Coils"/>
    </source>
</evidence>
<evidence type="ECO:0000313" key="3">
    <source>
        <dbReference type="Proteomes" id="UP001217089"/>
    </source>
</evidence>
<reference evidence="2 3" key="1">
    <citation type="submission" date="2022-12" db="EMBL/GenBank/DDBJ databases">
        <title>Chromosome-level genome of Tegillarca granosa.</title>
        <authorList>
            <person name="Kim J."/>
        </authorList>
    </citation>
    <scope>NUCLEOTIDE SEQUENCE [LARGE SCALE GENOMIC DNA]</scope>
    <source>
        <strain evidence="2">Teg-2019</strain>
        <tissue evidence="2">Adductor muscle</tissue>
    </source>
</reference>
<evidence type="ECO:0000313" key="2">
    <source>
        <dbReference type="EMBL" id="KAJ8298315.1"/>
    </source>
</evidence>
<proteinExistence type="predicted"/>
<accession>A0ABQ9E471</accession>
<dbReference type="Proteomes" id="UP001217089">
    <property type="component" value="Unassembled WGS sequence"/>
</dbReference>